<dbReference type="InterPro" id="IPR006143">
    <property type="entry name" value="RND_pump_MFP"/>
</dbReference>
<feature type="domain" description="CusB-like beta-barrel" evidence="3">
    <location>
        <begin position="200"/>
        <end position="273"/>
    </location>
</feature>
<dbReference type="Gene3D" id="2.40.420.20">
    <property type="match status" value="1"/>
</dbReference>
<dbReference type="SUPFAM" id="SSF111369">
    <property type="entry name" value="HlyD-like secretion proteins"/>
    <property type="match status" value="1"/>
</dbReference>
<dbReference type="Pfam" id="PF25917">
    <property type="entry name" value="BSH_RND"/>
    <property type="match status" value="1"/>
</dbReference>
<dbReference type="InterPro" id="IPR058625">
    <property type="entry name" value="MdtA-like_BSH"/>
</dbReference>
<comment type="similarity">
    <text evidence="1">Belongs to the membrane fusion protein (MFP) (TC 8.A.1) family.</text>
</comment>
<sequence>MTKRMIIMLILVGLLFGGIFGFQAFKAHMVKKFMASRGMPPQTVSTIKASMQPWQRQLEAVGSLQAVRGADLAPEVGGLVVKINFKSGQEVKAGALLVELDASSDRAKLQALRATAELAGQTYRRDRQQFREHSVSQATLDVDMANLKSASARVAEQQSLLDKKFIRAPFAGRLGIRAVDLGQYLHPGAKIVTLQALDPIYVDFYLPQRTISQVALGQPVTVRVDAFAGKTFAGKISAINPKVDQNTRNIRVRAMIRNPGHLLLPGMFATTDIEVGRPQPRVTLPQTAISYNPYGNIVYLVKRKGKGRNGRPGLVAEQKFVTTGATRGDQVAIIKGVQ</sequence>
<evidence type="ECO:0000313" key="4">
    <source>
        <dbReference type="EMBL" id="VAW34318.1"/>
    </source>
</evidence>
<dbReference type="GO" id="GO:0015562">
    <property type="term" value="F:efflux transmembrane transporter activity"/>
    <property type="evidence" value="ECO:0007669"/>
    <property type="project" value="TreeGrafter"/>
</dbReference>
<feature type="non-terminal residue" evidence="4">
    <location>
        <position position="338"/>
    </location>
</feature>
<dbReference type="Gene3D" id="2.40.50.100">
    <property type="match status" value="1"/>
</dbReference>
<reference evidence="4" key="1">
    <citation type="submission" date="2018-06" db="EMBL/GenBank/DDBJ databases">
        <authorList>
            <person name="Zhirakovskaya E."/>
        </authorList>
    </citation>
    <scope>NUCLEOTIDE SEQUENCE</scope>
</reference>
<dbReference type="Gene3D" id="2.40.30.170">
    <property type="match status" value="1"/>
</dbReference>
<dbReference type="Gene3D" id="1.10.287.470">
    <property type="entry name" value="Helix hairpin bin"/>
    <property type="match status" value="1"/>
</dbReference>
<dbReference type="PANTHER" id="PTHR30469:SF11">
    <property type="entry name" value="BLL4320 PROTEIN"/>
    <property type="match status" value="1"/>
</dbReference>
<accession>A0A3B0UTL0</accession>
<dbReference type="PANTHER" id="PTHR30469">
    <property type="entry name" value="MULTIDRUG RESISTANCE PROTEIN MDTA"/>
    <property type="match status" value="1"/>
</dbReference>
<gene>
    <name evidence="4" type="ORF">MNBD_DELTA04-1221</name>
</gene>
<evidence type="ECO:0000259" key="3">
    <source>
        <dbReference type="Pfam" id="PF25954"/>
    </source>
</evidence>
<dbReference type="GO" id="GO:1990281">
    <property type="term" value="C:efflux pump complex"/>
    <property type="evidence" value="ECO:0007669"/>
    <property type="project" value="TreeGrafter"/>
</dbReference>
<dbReference type="AlphaFoldDB" id="A0A3B0UTL0"/>
<proteinExistence type="inferred from homology"/>
<dbReference type="FunFam" id="2.40.30.170:FF:000010">
    <property type="entry name" value="Efflux RND transporter periplasmic adaptor subunit"/>
    <property type="match status" value="1"/>
</dbReference>
<dbReference type="NCBIfam" id="TIGR01730">
    <property type="entry name" value="RND_mfp"/>
    <property type="match status" value="1"/>
</dbReference>
<feature type="domain" description="Multidrug resistance protein MdtA-like barrel-sandwich hybrid" evidence="2">
    <location>
        <begin position="70"/>
        <end position="189"/>
    </location>
</feature>
<dbReference type="EMBL" id="UOEY01000006">
    <property type="protein sequence ID" value="VAW34318.1"/>
    <property type="molecule type" value="Genomic_DNA"/>
</dbReference>
<dbReference type="InterPro" id="IPR058792">
    <property type="entry name" value="Beta-barrel_RND_2"/>
</dbReference>
<evidence type="ECO:0000259" key="2">
    <source>
        <dbReference type="Pfam" id="PF25917"/>
    </source>
</evidence>
<name>A0A3B0UTL0_9ZZZZ</name>
<dbReference type="Pfam" id="PF25954">
    <property type="entry name" value="Beta-barrel_RND_2"/>
    <property type="match status" value="1"/>
</dbReference>
<evidence type="ECO:0000256" key="1">
    <source>
        <dbReference type="ARBA" id="ARBA00009477"/>
    </source>
</evidence>
<protein>
    <submittedName>
        <fullName evidence="4">Probable Co/Zn/Cd efflux system membrane fusion protein</fullName>
    </submittedName>
</protein>
<organism evidence="4">
    <name type="scientific">hydrothermal vent metagenome</name>
    <dbReference type="NCBI Taxonomy" id="652676"/>
    <lineage>
        <taxon>unclassified sequences</taxon>
        <taxon>metagenomes</taxon>
        <taxon>ecological metagenomes</taxon>
    </lineage>
</organism>